<sequence>MADEEAGDTERMEISTELPQTPQQLASCWDQQIDFYTIFLNYLAQVVPDIYFAEMDPDLEKQEESIQRSIFTPLEWYLFGEDPDICLEKLKHSGAFQLCGKVFKSGETTYSCRDCAIDPTCVLCMDCFQNSVHKNHRYKMHTSTGGGFCDCGDTEAWKTGPFCISHEPGRAGTTKENLRCPLNEEVIAQARKIFPSVIKYIVEMTIWEEEKELPPELQKREKNDRYYCVLFNDEHHSYDHVIYSLQRALDCELAEAQMHTTAIDKEGRRAVKAGAFAACQEAKEDIKSHSENVSQHPLHVEVLHSEVMAHQKFALRLGSWMNKIMSYSSDFRQIFCQACLREEPGSENPCLISRLMLWDAKLYKGARKILHELIFSSFFMEMEYKKFFAMEFVKYYKQLQKDYISDDHDRSISITALSVQMFTVPTLARHLIEEQNVISVITETLLEVLPEYLDRNNKFNFQGYSQDKLGRVYAVICDLKYILISKPTVWTERLRMQFLEGFRSFLKILTCMQGMEEIRRQVGQHIEVDPDWEAAIAIQMQLKNILLMFQEWCACDEELLLVAYKECHKAVMRCSTGFKSSSKTVIQLCGHTLETKSYKVSEDLVSIHLPLSRTLAGLHVRLSRLGAVSRLHEFVPFEDFQVEVLVEYPLRCLVLVAQVVAEMWRRNGLSLISQVFYYQDVKCREEMYDKDIIMLQIGASLMDPNKFLLLVLQRYELADAFNKTISIKDQDLVKQYNTLIEEMLQVLIYIVGERYVPGVGNVTKEEVTMREITHLLCIEPMPHSAIAKNLPENENNETGLENVINKVATFKKPGVSGHGVYELKDESLKDFNMYFYHYSKTQHSKAEHMQKKRRKQENKDEALPPPPPPEFCPAFSKAVNLLNCDIMMYILRTIFERAVDPDSNLWTEGMLQMAFHILALGLLEEKQQLQKSPEEEVTFDFYHKASRLGSSAMNAQNIQMLLEKLKGIPQLEGQKDMITWILQMFDTVKRLREKSCLIVATTSGSDSIKNDEITHDKEKAERKRKAEAARLHRQKIMAQMSALQKNFIETHKLMYDSTSEMSGKEDSIMEEESTPAVSDYSRIALGPKRGPSITEKEVLTCILCQEEQEVKIENNAMVLSACVQKSTALTQHRGKPIELSGGMYCLINVFLIEANLEEFDFFIQLFIHRKTLQIELFSLTCANGFNNFQISIFSENTEPLAQLLTLERWIQTVLARITGYNMKHAKGENPTIPVLFDQGMGDSTLEFHSILSYGVQSSLNYSNSIKEMVLLFATTIYRIGLKVPPDETDPRIPMMTWSTCAFTIQAIENLLGDEGKPLFGALQNRQVGTVLAFPSLYWDDAVDLQPSPVSSSYNHLYLFHLITMAHMLQILLTIDTDLPLAQIQEESEEARSASSFLAEVSQYTSGCIGCGIPGWYLWVSLKNGIIPYLRCAALFFHYLLGVTPPEELFTNAAEGEYNVLCSYLSLPTNLFLLFQKYWDTVRPLLQRWCTDPALLNCLKQKSTVVRYPRKRNSLIELPDDYSCLLNQASHFRCPRSADDERKHPVLCLFCGAILCSQNICCQEMVNGEEVGACIFHALHCGAGVCIFLKIRECRVVLVEGKARGCAYPAPYLDEYGETDPGLKRGNPLHLSRERYRKLHLVWQQHCIIEEIARSQETNQMLFGFNWQLL</sequence>
<evidence type="ECO:0000256" key="10">
    <source>
        <dbReference type="ARBA" id="ARBA00022833"/>
    </source>
</evidence>
<dbReference type="EMBL" id="VBQZ03000047">
    <property type="protein sequence ID" value="MXQ88581.1"/>
    <property type="molecule type" value="Genomic_DNA"/>
</dbReference>
<proteinExistence type="inferred from homology"/>
<dbReference type="GO" id="GO:0008270">
    <property type="term" value="F:zinc ion binding"/>
    <property type="evidence" value="ECO:0007669"/>
    <property type="project" value="UniProtKB-UniRule"/>
</dbReference>
<dbReference type="Proteomes" id="UP000322234">
    <property type="component" value="Unassembled WGS sequence"/>
</dbReference>
<dbReference type="FunFam" id="3.30.1390.10:FF:000005">
    <property type="entry name" value="E3 ubiquitin-protein ligase UBR1 isoform X2"/>
    <property type="match status" value="1"/>
</dbReference>
<dbReference type="GO" id="GO:0000151">
    <property type="term" value="C:ubiquitin ligase complex"/>
    <property type="evidence" value="ECO:0007669"/>
    <property type="project" value="TreeGrafter"/>
</dbReference>
<dbReference type="FunFam" id="2.10.110.30:FF:000001">
    <property type="entry name" value="E3 ubiquitin-protein ligase UBR2 isoform 1"/>
    <property type="match status" value="1"/>
</dbReference>
<comment type="similarity">
    <text evidence="12 15">Belongs to the E3 ubiquitin-protein ligase UBR1-like family.</text>
</comment>
<evidence type="ECO:0000256" key="3">
    <source>
        <dbReference type="ARBA" id="ARBA00004906"/>
    </source>
</evidence>
<comment type="catalytic activity">
    <reaction evidence="1 15">
        <text>S-ubiquitinyl-[E2 ubiquitin-conjugating enzyme]-L-cysteine + [acceptor protein]-L-lysine = [E2 ubiquitin-conjugating enzyme]-L-cysteine + N(6)-ubiquitinyl-[acceptor protein]-L-lysine.</text>
        <dbReference type="EC" id="2.3.2.27"/>
    </reaction>
</comment>
<dbReference type="GO" id="GO:0071596">
    <property type="term" value="P:ubiquitin-dependent protein catabolic process via the N-end rule pathway"/>
    <property type="evidence" value="ECO:0007669"/>
    <property type="project" value="UniProtKB-UniRule"/>
</dbReference>
<keyword evidence="7 15" id="KW-0479">Metal-binding</keyword>
<dbReference type="InterPro" id="IPR014719">
    <property type="entry name" value="Ribosomal_bL12_C/ClpS-like"/>
</dbReference>
<dbReference type="SMART" id="SM00396">
    <property type="entry name" value="ZnF_UBR1"/>
    <property type="match status" value="1"/>
</dbReference>
<dbReference type="UniPathway" id="UPA00143"/>
<dbReference type="InterPro" id="IPR003769">
    <property type="entry name" value="ClpS_core"/>
</dbReference>
<dbReference type="EC" id="2.3.2.27" evidence="15"/>
<dbReference type="FunFam" id="1.10.10.2670:FF:000001">
    <property type="entry name" value="E3 ubiquitin-protein ligase UBR2 isoform X1"/>
    <property type="match status" value="1"/>
</dbReference>
<comment type="caution">
    <text evidence="18">The sequence shown here is derived from an EMBL/GenBank/DDBJ whole genome shotgun (WGS) entry which is preliminary data.</text>
</comment>
<evidence type="ECO:0000313" key="19">
    <source>
        <dbReference type="Proteomes" id="UP000322234"/>
    </source>
</evidence>
<dbReference type="InterPro" id="IPR036390">
    <property type="entry name" value="WH_DNA-bd_sf"/>
</dbReference>
<dbReference type="CDD" id="cd19678">
    <property type="entry name" value="UBR-box_UBR1"/>
    <property type="match status" value="1"/>
</dbReference>
<dbReference type="Gene3D" id="1.10.10.2670">
    <property type="entry name" value="E3 ubiquitin-protein ligase"/>
    <property type="match status" value="1"/>
</dbReference>
<keyword evidence="6 15" id="KW-0808">Transferase</keyword>
<keyword evidence="10 15" id="KW-0862">Zinc</keyword>
<dbReference type="InterPro" id="IPR003126">
    <property type="entry name" value="Znf_UBR"/>
</dbReference>
<evidence type="ECO:0000313" key="18">
    <source>
        <dbReference type="EMBL" id="MXQ88581.1"/>
    </source>
</evidence>
<evidence type="ECO:0000256" key="12">
    <source>
        <dbReference type="ARBA" id="ARBA00046341"/>
    </source>
</evidence>
<evidence type="ECO:0000256" key="11">
    <source>
        <dbReference type="ARBA" id="ARBA00022990"/>
    </source>
</evidence>
<dbReference type="Pfam" id="PF02617">
    <property type="entry name" value="ClpS"/>
    <property type="match status" value="1"/>
</dbReference>
<keyword evidence="4" id="KW-0963">Cytoplasm</keyword>
<evidence type="ECO:0000256" key="14">
    <source>
        <dbReference type="PROSITE-ProRule" id="PRU00508"/>
    </source>
</evidence>
<feature type="region of interest" description="Disordered" evidence="16">
    <location>
        <begin position="842"/>
        <end position="869"/>
    </location>
</feature>
<dbReference type="Pfam" id="PF02207">
    <property type="entry name" value="zf-UBR"/>
    <property type="match status" value="1"/>
</dbReference>
<evidence type="ECO:0000256" key="5">
    <source>
        <dbReference type="ARBA" id="ARBA00022553"/>
    </source>
</evidence>
<dbReference type="SUPFAM" id="SSF54736">
    <property type="entry name" value="ClpS-like"/>
    <property type="match status" value="1"/>
</dbReference>
<dbReference type="GO" id="GO:0005829">
    <property type="term" value="C:cytosol"/>
    <property type="evidence" value="ECO:0007669"/>
    <property type="project" value="UniProtKB-SubCell"/>
</dbReference>
<comment type="pathway">
    <text evidence="3 15">Protein modification; protein ubiquitination.</text>
</comment>
<evidence type="ECO:0000256" key="15">
    <source>
        <dbReference type="RuleBase" id="RU366018"/>
    </source>
</evidence>
<dbReference type="PROSITE" id="PS51157">
    <property type="entry name" value="ZF_UBR"/>
    <property type="match status" value="1"/>
</dbReference>
<dbReference type="PANTHER" id="PTHR21497">
    <property type="entry name" value="UBIQUITIN LIGASE E3 ALPHA-RELATED"/>
    <property type="match status" value="1"/>
</dbReference>
<comment type="function">
    <text evidence="15">Ubiquitin ligase protein which is a component of the N-end rule pathway. Recognizes and binds to proteins bearing specific N-terminal residues that are destabilizing according to the N-end rule, leading to their ubiquitination and subsequent degradation.</text>
</comment>
<evidence type="ECO:0000256" key="13">
    <source>
        <dbReference type="ARBA" id="ARBA00062088"/>
    </source>
</evidence>
<keyword evidence="19" id="KW-1185">Reference proteome</keyword>
<evidence type="ECO:0000256" key="9">
    <source>
        <dbReference type="ARBA" id="ARBA00022786"/>
    </source>
</evidence>
<comment type="subunit">
    <text evidence="13">Interacts with RECQL4.</text>
</comment>
<dbReference type="SUPFAM" id="SSF46785">
    <property type="entry name" value="Winged helix' DNA-binding domain"/>
    <property type="match status" value="1"/>
</dbReference>
<organism evidence="18 19">
    <name type="scientific">Bos mutus</name>
    <name type="common">wild yak</name>
    <dbReference type="NCBI Taxonomy" id="72004"/>
    <lineage>
        <taxon>Eukaryota</taxon>
        <taxon>Metazoa</taxon>
        <taxon>Chordata</taxon>
        <taxon>Craniata</taxon>
        <taxon>Vertebrata</taxon>
        <taxon>Euteleostomi</taxon>
        <taxon>Mammalia</taxon>
        <taxon>Eutheria</taxon>
        <taxon>Laurasiatheria</taxon>
        <taxon>Artiodactyla</taxon>
        <taxon>Ruminantia</taxon>
        <taxon>Pecora</taxon>
        <taxon>Bovidae</taxon>
        <taxon>Bovinae</taxon>
        <taxon>Bos</taxon>
    </lineage>
</organism>
<evidence type="ECO:0000256" key="2">
    <source>
        <dbReference type="ARBA" id="ARBA00004514"/>
    </source>
</evidence>
<keyword evidence="11" id="KW-0007">Acetylation</keyword>
<evidence type="ECO:0000256" key="4">
    <source>
        <dbReference type="ARBA" id="ARBA00022490"/>
    </source>
</evidence>
<evidence type="ECO:0000259" key="17">
    <source>
        <dbReference type="PROSITE" id="PS51157"/>
    </source>
</evidence>
<feature type="domain" description="UBR-type" evidence="17">
    <location>
        <begin position="97"/>
        <end position="168"/>
    </location>
</feature>
<reference evidence="18" key="1">
    <citation type="submission" date="2019-10" db="EMBL/GenBank/DDBJ databases">
        <title>The sequence and de novo assembly of the wild yak genome.</title>
        <authorList>
            <person name="Liu Y."/>
        </authorList>
    </citation>
    <scope>NUCLEOTIDE SEQUENCE [LARGE SCALE GENOMIC DNA]</scope>
    <source>
        <strain evidence="18">WY2019</strain>
    </source>
</reference>
<comment type="subcellular location">
    <subcellularLocation>
        <location evidence="2">Cytoplasm</location>
        <location evidence="2">Cytosol</location>
    </subcellularLocation>
</comment>
<keyword evidence="8 15" id="KW-0863">Zinc-finger</keyword>
<dbReference type="InterPro" id="IPR039164">
    <property type="entry name" value="UBR1-like"/>
</dbReference>
<name>A0A6B0RI25_9CETA</name>
<evidence type="ECO:0000256" key="8">
    <source>
        <dbReference type="ARBA" id="ARBA00022771"/>
    </source>
</evidence>
<feature type="zinc finger region" description="UBR-type" evidence="14">
    <location>
        <begin position="97"/>
        <end position="168"/>
    </location>
</feature>
<dbReference type="Pfam" id="PF18995">
    <property type="entry name" value="PRT6_C"/>
    <property type="match status" value="1"/>
</dbReference>
<dbReference type="InterPro" id="IPR042065">
    <property type="entry name" value="E3_ELL-like"/>
</dbReference>
<protein>
    <recommendedName>
        <fullName evidence="15">E3 ubiquitin-protein ligase</fullName>
        <ecNumber evidence="15">2.3.2.27</ecNumber>
    </recommendedName>
</protein>
<dbReference type="InterPro" id="IPR047507">
    <property type="entry name" value="UBR-box_UBR1"/>
</dbReference>
<dbReference type="PANTHER" id="PTHR21497:SF27">
    <property type="entry name" value="E3 UBIQUITIN-PROTEIN LIGASE UBR1"/>
    <property type="match status" value="1"/>
</dbReference>
<gene>
    <name evidence="18" type="ORF">E5288_WYG003804</name>
</gene>
<dbReference type="InterPro" id="IPR044046">
    <property type="entry name" value="E3_ligase_UBR-like_C"/>
</dbReference>
<dbReference type="Gene3D" id="3.30.1390.10">
    <property type="match status" value="1"/>
</dbReference>
<dbReference type="Pfam" id="PF22960">
    <property type="entry name" value="WHD_UBR1"/>
    <property type="match status" value="1"/>
</dbReference>
<evidence type="ECO:0000256" key="7">
    <source>
        <dbReference type="ARBA" id="ARBA00022723"/>
    </source>
</evidence>
<accession>A0A6B0RI25</accession>
<evidence type="ECO:0000256" key="16">
    <source>
        <dbReference type="SAM" id="MobiDB-lite"/>
    </source>
</evidence>
<keyword evidence="5" id="KW-0597">Phosphoprotein</keyword>
<dbReference type="GO" id="GO:0016567">
    <property type="term" value="P:protein ubiquitination"/>
    <property type="evidence" value="ECO:0007669"/>
    <property type="project" value="UniProtKB-UniRule"/>
</dbReference>
<evidence type="ECO:0000256" key="1">
    <source>
        <dbReference type="ARBA" id="ARBA00000900"/>
    </source>
</evidence>
<dbReference type="Gene3D" id="2.10.110.30">
    <property type="match status" value="1"/>
</dbReference>
<keyword evidence="9 15" id="KW-0833">Ubl conjugation pathway</keyword>
<evidence type="ECO:0000256" key="6">
    <source>
        <dbReference type="ARBA" id="ARBA00022679"/>
    </source>
</evidence>
<dbReference type="InterPro" id="IPR055194">
    <property type="entry name" value="UBR1-like_WH"/>
</dbReference>
<dbReference type="GO" id="GO:0061630">
    <property type="term" value="F:ubiquitin protein ligase activity"/>
    <property type="evidence" value="ECO:0007669"/>
    <property type="project" value="UniProtKB-UniRule"/>
</dbReference>